<dbReference type="InterPro" id="IPR012337">
    <property type="entry name" value="RNaseH-like_sf"/>
</dbReference>
<accession>A0ABY6SBD7</accession>
<evidence type="ECO:0000313" key="3">
    <source>
        <dbReference type="Proteomes" id="UP000280685"/>
    </source>
</evidence>
<sequence>MQNHTRRVLASGSTHSNLARSTVSGRMRAQMARFIRVPRIELRWRLCLPHVGIVTGLLRAGFASSSLPSRNIWERTLLETCSSGQRIEPIDHLGPDPKYQNEQEAHRWDDYVSLEKRLQHVNPHLCTIPSRQAVIKAVHNMIGEHNDVKVTAAEHDNCDGSGHVWQGTNYAVEPNLLPEDLFVIQPTKKHPAKELENRFVHFNHPKHMAIFTHLDGYQAIDEDGAALIGVISALESRLPVKESCFPTQVSGGPAMPWNRNNMAQWWIDGWEKLIITTTSQYVHHHATESMLKWAEKGWRRKAKRWEPIRNQDCWKELSQMLGHYAMHGCEVAVWYVPPEKHWAGQAGGVHKAHKGEKQGGGTVIRGEGKEGRGREESIGGGKESIGGGKESRGGG</sequence>
<protein>
    <recommendedName>
        <fullName evidence="4">RNase H type-1 domain-containing protein</fullName>
    </recommendedName>
</protein>
<feature type="region of interest" description="Disordered" evidence="1">
    <location>
        <begin position="1"/>
        <end position="22"/>
    </location>
</feature>
<evidence type="ECO:0008006" key="4">
    <source>
        <dbReference type="Google" id="ProtNLM"/>
    </source>
</evidence>
<dbReference type="Proteomes" id="UP000280685">
    <property type="component" value="Chromosome 5"/>
</dbReference>
<organism evidence="2 3">
    <name type="scientific">Podospora comata</name>
    <dbReference type="NCBI Taxonomy" id="48703"/>
    <lineage>
        <taxon>Eukaryota</taxon>
        <taxon>Fungi</taxon>
        <taxon>Dikarya</taxon>
        <taxon>Ascomycota</taxon>
        <taxon>Pezizomycotina</taxon>
        <taxon>Sordariomycetes</taxon>
        <taxon>Sordariomycetidae</taxon>
        <taxon>Sordariales</taxon>
        <taxon>Podosporaceae</taxon>
        <taxon>Podospora</taxon>
    </lineage>
</organism>
<feature type="region of interest" description="Disordered" evidence="1">
    <location>
        <begin position="345"/>
        <end position="395"/>
    </location>
</feature>
<dbReference type="EMBL" id="LR026968">
    <property type="protein sequence ID" value="VBB80615.1"/>
    <property type="molecule type" value="Genomic_DNA"/>
</dbReference>
<evidence type="ECO:0000256" key="1">
    <source>
        <dbReference type="SAM" id="MobiDB-lite"/>
    </source>
</evidence>
<feature type="compositionally biased region" description="Gly residues" evidence="1">
    <location>
        <begin position="378"/>
        <end position="388"/>
    </location>
</feature>
<dbReference type="SUPFAM" id="SSF53098">
    <property type="entry name" value="Ribonuclease H-like"/>
    <property type="match status" value="1"/>
</dbReference>
<dbReference type="InterPro" id="IPR036397">
    <property type="entry name" value="RNaseH_sf"/>
</dbReference>
<feature type="compositionally biased region" description="Polar residues" evidence="1">
    <location>
        <begin position="11"/>
        <end position="22"/>
    </location>
</feature>
<dbReference type="Gene3D" id="3.30.420.10">
    <property type="entry name" value="Ribonuclease H-like superfamily/Ribonuclease H"/>
    <property type="match status" value="1"/>
</dbReference>
<feature type="compositionally biased region" description="Basic and acidic residues" evidence="1">
    <location>
        <begin position="366"/>
        <end position="377"/>
    </location>
</feature>
<evidence type="ECO:0000313" key="2">
    <source>
        <dbReference type="EMBL" id="VBB80615.1"/>
    </source>
</evidence>
<gene>
    <name evidence="2" type="ORF">PODCO_502705</name>
</gene>
<name>A0ABY6SBD7_PODCO</name>
<keyword evidence="3" id="KW-1185">Reference proteome</keyword>
<reference evidence="2" key="1">
    <citation type="submission" date="2018-02" db="EMBL/GenBank/DDBJ databases">
        <authorList>
            <person name="Silar P."/>
        </authorList>
    </citation>
    <scope>NUCLEOTIDE SEQUENCE [LARGE SCALE GENOMIC DNA]</scope>
    <source>
        <strain evidence="2">T</strain>
    </source>
</reference>
<proteinExistence type="predicted"/>